<dbReference type="RefSeq" id="WP_090171502.1">
    <property type="nucleotide sequence ID" value="NZ_FMXR01000004.1"/>
</dbReference>
<name>A0A1G6A6D8_EUBOX</name>
<dbReference type="Pfam" id="PF17225">
    <property type="entry name" value="DUF5301"/>
    <property type="match status" value="1"/>
</dbReference>
<gene>
    <name evidence="2" type="ORF">SAMN02910417_00318</name>
</gene>
<dbReference type="AlphaFoldDB" id="A0A1G6A6D8"/>
<dbReference type="PROSITE" id="PS51257">
    <property type="entry name" value="PROKAR_LIPOPROTEIN"/>
    <property type="match status" value="1"/>
</dbReference>
<dbReference type="Gene3D" id="2.60.40.4250">
    <property type="match status" value="1"/>
</dbReference>
<proteinExistence type="predicted"/>
<dbReference type="STRING" id="1732.SAMN02910417_00318"/>
<protein>
    <recommendedName>
        <fullName evidence="1">DUF5301 domain-containing protein</fullName>
    </recommendedName>
</protein>
<keyword evidence="3" id="KW-1185">Reference proteome</keyword>
<dbReference type="InterPro" id="IPR033782">
    <property type="entry name" value="DUF5301"/>
</dbReference>
<reference evidence="2 3" key="1">
    <citation type="submission" date="2016-10" db="EMBL/GenBank/DDBJ databases">
        <authorList>
            <person name="de Groot N.N."/>
        </authorList>
    </citation>
    <scope>NUCLEOTIDE SEQUENCE [LARGE SCALE GENOMIC DNA]</scope>
    <source>
        <strain evidence="2 3">DSM 3217</strain>
    </source>
</reference>
<sequence>MQKTVIKQIRTTIAVSIVVAIFVLATGCGASDNDNRIVDLDKVERISIELFDHSEKVFDGGDVGKVVDVIKKAKLTKYESVQDAPDKAPLGRIAINEDEEILYYYYEDEKSYIEKPYEGIYELTENIDKLFSEL</sequence>
<dbReference type="Proteomes" id="UP000199228">
    <property type="component" value="Unassembled WGS sequence"/>
</dbReference>
<feature type="domain" description="DUF5301" evidence="1">
    <location>
        <begin position="39"/>
        <end position="122"/>
    </location>
</feature>
<accession>A0A1G6A6D8</accession>
<evidence type="ECO:0000313" key="2">
    <source>
        <dbReference type="EMBL" id="SDB04031.1"/>
    </source>
</evidence>
<dbReference type="EMBL" id="FMXR01000004">
    <property type="protein sequence ID" value="SDB04031.1"/>
    <property type="molecule type" value="Genomic_DNA"/>
</dbReference>
<organism evidence="2 3">
    <name type="scientific">Eubacterium oxidoreducens</name>
    <dbReference type="NCBI Taxonomy" id="1732"/>
    <lineage>
        <taxon>Bacteria</taxon>
        <taxon>Bacillati</taxon>
        <taxon>Bacillota</taxon>
        <taxon>Clostridia</taxon>
        <taxon>Eubacteriales</taxon>
        <taxon>Eubacteriaceae</taxon>
        <taxon>Eubacterium</taxon>
    </lineage>
</organism>
<evidence type="ECO:0000313" key="3">
    <source>
        <dbReference type="Proteomes" id="UP000199228"/>
    </source>
</evidence>
<evidence type="ECO:0000259" key="1">
    <source>
        <dbReference type="Pfam" id="PF17225"/>
    </source>
</evidence>